<dbReference type="WBParaSite" id="SPAL_0001142200.1">
    <property type="protein sequence ID" value="SPAL_0001142200.1"/>
    <property type="gene ID" value="SPAL_0001142200"/>
</dbReference>
<evidence type="ECO:0000313" key="2">
    <source>
        <dbReference type="WBParaSite" id="SPAL_0001142200.1"/>
    </source>
</evidence>
<accession>A0A0N5C092</accession>
<proteinExistence type="predicted"/>
<dbReference type="AlphaFoldDB" id="A0A0N5C092"/>
<dbReference type="Proteomes" id="UP000046392">
    <property type="component" value="Unplaced"/>
</dbReference>
<keyword evidence="1" id="KW-1185">Reference proteome</keyword>
<name>A0A0N5C092_STREA</name>
<protein>
    <submittedName>
        <fullName evidence="2">ABC transporter domain-containing protein</fullName>
    </submittedName>
</protein>
<evidence type="ECO:0000313" key="1">
    <source>
        <dbReference type="Proteomes" id="UP000046392"/>
    </source>
</evidence>
<sequence>MLNKLCITRKLVPSFLLLDEVCSSLKFGENIDEKELINILQNIVWITKIKIEENDVSALKLIASKLLKVNKHSVGESFNDEKYNIFSIKNRNFIGESDGDYITTKTPASTSTPIKNSISLSSNKPSSTISSNPIDSNLQCSTAMLPLTNSNNFEKSQDSTVVSIASNKNLNKSCRYNEINDYDLDNFMIQFSGKAVILRVIFIASENKEENLKKIQFCFLKDGDKKLSLSTTKFARNLKIETVFSKTLDELTSKLNLSFNDFTIILEEKEFIPHLHEEYIRRSKECNAPRILLLISSSVTKSKIYEKFKSYCKEQVNKNESLSMNIF</sequence>
<organism evidence="1 2">
    <name type="scientific">Strongyloides papillosus</name>
    <name type="common">Intestinal threadworm</name>
    <dbReference type="NCBI Taxonomy" id="174720"/>
    <lineage>
        <taxon>Eukaryota</taxon>
        <taxon>Metazoa</taxon>
        <taxon>Ecdysozoa</taxon>
        <taxon>Nematoda</taxon>
        <taxon>Chromadorea</taxon>
        <taxon>Rhabditida</taxon>
        <taxon>Tylenchina</taxon>
        <taxon>Panagrolaimomorpha</taxon>
        <taxon>Strongyloidoidea</taxon>
        <taxon>Strongyloididae</taxon>
        <taxon>Strongyloides</taxon>
    </lineage>
</organism>
<reference evidence="2" key="1">
    <citation type="submission" date="2017-02" db="UniProtKB">
        <authorList>
            <consortium name="WormBaseParasite"/>
        </authorList>
    </citation>
    <scope>IDENTIFICATION</scope>
</reference>